<dbReference type="EMBL" id="AUZZ01003724">
    <property type="protein sequence ID" value="EQD56229.1"/>
    <property type="molecule type" value="Genomic_DNA"/>
</dbReference>
<reference evidence="1" key="1">
    <citation type="submission" date="2013-08" db="EMBL/GenBank/DDBJ databases">
        <authorList>
            <person name="Mendez C."/>
            <person name="Richter M."/>
            <person name="Ferrer M."/>
            <person name="Sanchez J."/>
        </authorList>
    </citation>
    <scope>NUCLEOTIDE SEQUENCE</scope>
</reference>
<protein>
    <recommendedName>
        <fullName evidence="2">Aldo/keto reductase</fullName>
    </recommendedName>
</protein>
<dbReference type="InterPro" id="IPR036812">
    <property type="entry name" value="NAD(P)_OxRdtase_dom_sf"/>
</dbReference>
<name>T1BSR6_9ZZZZ</name>
<dbReference type="AlphaFoldDB" id="T1BSR6"/>
<organism evidence="1">
    <name type="scientific">mine drainage metagenome</name>
    <dbReference type="NCBI Taxonomy" id="410659"/>
    <lineage>
        <taxon>unclassified sequences</taxon>
        <taxon>metagenomes</taxon>
        <taxon>ecological metagenomes</taxon>
    </lineage>
</organism>
<accession>T1BSR6</accession>
<feature type="non-terminal residue" evidence="1">
    <location>
        <position position="1"/>
    </location>
</feature>
<dbReference type="Gene3D" id="3.20.20.100">
    <property type="entry name" value="NADP-dependent oxidoreductase domain"/>
    <property type="match status" value="1"/>
</dbReference>
<comment type="caution">
    <text evidence="1">The sequence shown here is derived from an EMBL/GenBank/DDBJ whole genome shotgun (WGS) entry which is preliminary data.</text>
</comment>
<evidence type="ECO:0008006" key="2">
    <source>
        <dbReference type="Google" id="ProtNLM"/>
    </source>
</evidence>
<gene>
    <name evidence="1" type="ORF">B2A_05362</name>
</gene>
<sequence length="46" mass="5008">KNPHVSTVILGASRIAQLEENLGALAVTQRLDQSAWKQVEQTFATS</sequence>
<evidence type="ECO:0000313" key="1">
    <source>
        <dbReference type="EMBL" id="EQD56229.1"/>
    </source>
</evidence>
<dbReference type="SUPFAM" id="SSF51430">
    <property type="entry name" value="NAD(P)-linked oxidoreductase"/>
    <property type="match status" value="1"/>
</dbReference>
<reference evidence="1" key="2">
    <citation type="journal article" date="2014" name="ISME J.">
        <title>Microbial stratification in low pH oxic and suboxic macroscopic growths along an acid mine drainage.</title>
        <authorList>
            <person name="Mendez-Garcia C."/>
            <person name="Mesa V."/>
            <person name="Sprenger R.R."/>
            <person name="Richter M."/>
            <person name="Diez M.S."/>
            <person name="Solano J."/>
            <person name="Bargiela R."/>
            <person name="Golyshina O.V."/>
            <person name="Manteca A."/>
            <person name="Ramos J.L."/>
            <person name="Gallego J.R."/>
            <person name="Llorente I."/>
            <person name="Martins Dos Santos V.A."/>
            <person name="Jensen O.N."/>
            <person name="Pelaez A.I."/>
            <person name="Sanchez J."/>
            <person name="Ferrer M."/>
        </authorList>
    </citation>
    <scope>NUCLEOTIDE SEQUENCE</scope>
</reference>
<proteinExistence type="predicted"/>